<comment type="caution">
    <text evidence="2">The sequence shown here is derived from an EMBL/GenBank/DDBJ whole genome shotgun (WGS) entry which is preliminary data.</text>
</comment>
<organism evidence="2">
    <name type="scientific">bioreactor metagenome</name>
    <dbReference type="NCBI Taxonomy" id="1076179"/>
    <lineage>
        <taxon>unclassified sequences</taxon>
        <taxon>metagenomes</taxon>
        <taxon>ecological metagenomes</taxon>
    </lineage>
</organism>
<proteinExistence type="predicted"/>
<protein>
    <submittedName>
        <fullName evidence="2">Uncharacterized protein</fullName>
    </submittedName>
</protein>
<sequence>MLGELSQQTPVQGRVATDPAQCGSRSDARQRGQIGVVASRGVGGWGMVAVTQCRKHREQMVCIDGFGDVLVHAGIHALAAFLGHGMRGHGDDRQARQRRLGTNSPGGLQAIHSGHLQIHQDGIVGRLLARDPFQRGSAVTCHVHLDLGRRQQLPGNLLVDLVVFDDQHRKTAQQ</sequence>
<evidence type="ECO:0000256" key="1">
    <source>
        <dbReference type="SAM" id="MobiDB-lite"/>
    </source>
</evidence>
<reference evidence="2" key="1">
    <citation type="submission" date="2019-08" db="EMBL/GenBank/DDBJ databases">
        <authorList>
            <person name="Kucharzyk K."/>
            <person name="Murdoch R.W."/>
            <person name="Higgins S."/>
            <person name="Loffler F."/>
        </authorList>
    </citation>
    <scope>NUCLEOTIDE SEQUENCE</scope>
</reference>
<dbReference type="AlphaFoldDB" id="A0A645J4P0"/>
<dbReference type="AntiFam" id="ANF00198">
    <property type="entry name" value="Shadow ORF (opposite pilG)"/>
</dbReference>
<accession>A0A645J4P0</accession>
<dbReference type="AntiFam" id="ANF00160">
    <property type="entry name" value="Shadow ORF (opposite NIK1)"/>
</dbReference>
<name>A0A645J4P0_9ZZZZ</name>
<dbReference type="EMBL" id="VSSQ01130952">
    <property type="protein sequence ID" value="MPN58357.1"/>
    <property type="molecule type" value="Genomic_DNA"/>
</dbReference>
<gene>
    <name evidence="2" type="ORF">SDC9_206061</name>
</gene>
<feature type="compositionally biased region" description="Polar residues" evidence="1">
    <location>
        <begin position="1"/>
        <end position="11"/>
    </location>
</feature>
<evidence type="ECO:0000313" key="2">
    <source>
        <dbReference type="EMBL" id="MPN58357.1"/>
    </source>
</evidence>
<feature type="region of interest" description="Disordered" evidence="1">
    <location>
        <begin position="1"/>
        <end position="30"/>
    </location>
</feature>